<sequence>MIIQLKPPTPSTPVVLFSFTFNSAPPSSLPLPTAYNNQLQLLAQHDIQIPKSLHMLDKSIWLVACLHEVIFDLSPHDGTDFVTIRCTFIDGDVREWTFRNEECVKDLEDVLRDVEWSHIQSQREKYERYGIDHSHTDSPPSPQPQKKHKKQRSLLMTLVSLVSPNSSHSSRMPPRGHSPPSSPPPPPPAPPSTLSAHRLRRRARAALIDAFRRFVYSEFSSYTPISGSGFGFLTWVVRSNLRQTDDKLESLLRQAGLAGETRFRGRRNYIPDSPFFDDEEVEQTSLESRSTDTDGSSVHTPTEHSSFPLPYFQQKSRPIPNCPRTPTPPSPSPNTETLNALHALSNQSDRLQQLLSQLHHARLATENDEKQVLAILEIKARRRAWSNRSLLGGARMSDIGFSTPERSSPLSRGSISAEGLGWDAEREAFPIAVDEVGRRIRGLDIRTAPFPSPKREKNTPMLFPVVEEEELEDDISLLMPGGESLIEIPLSPNTSGSWSEGDSDDGEKSSVRLVEDAENGFLQPLQLPFSDQQPQYAYRQQSPPLPSPVPPTPVRARTRSMLGRAPRPLAPTFELDSNLPSEAEVSSSQLHVSGSSLASHPHAMPHANHPTFLHVFNPQTKIEIFDVSYDSDEETDSESEHHLPQLCEDECSSSPSSSCPSPHLPYSNLSASISVHDGGGIEGGQEEFTLAMDLSPPRSSHLPLHPTSPSSYHSQSLPPPFQSLQRGLGGKKRGLLHDDWIIGTDSSMKVEMDVHSQ</sequence>
<feature type="region of interest" description="Disordered" evidence="2">
    <location>
        <begin position="629"/>
        <end position="663"/>
    </location>
</feature>
<feature type="compositionally biased region" description="Pro residues" evidence="2">
    <location>
        <begin position="543"/>
        <end position="553"/>
    </location>
</feature>
<feature type="compositionally biased region" description="Low complexity" evidence="2">
    <location>
        <begin position="652"/>
        <end position="661"/>
    </location>
</feature>
<evidence type="ECO:0000313" key="4">
    <source>
        <dbReference type="Proteomes" id="UP001497453"/>
    </source>
</evidence>
<gene>
    <name evidence="3" type="ORF">GFSPODELE1_LOCUS7734</name>
</gene>
<feature type="compositionally biased region" description="Polar residues" evidence="2">
    <location>
        <begin position="283"/>
        <end position="305"/>
    </location>
</feature>
<dbReference type="PANTHER" id="PTHR13037">
    <property type="entry name" value="FORMIN"/>
    <property type="match status" value="1"/>
</dbReference>
<proteinExistence type="predicted"/>
<keyword evidence="4" id="KW-1185">Reference proteome</keyword>
<reference evidence="4" key="1">
    <citation type="submission" date="2024-04" db="EMBL/GenBank/DDBJ databases">
        <authorList>
            <person name="Shaw F."/>
            <person name="Minotto A."/>
        </authorList>
    </citation>
    <scope>NUCLEOTIDE SEQUENCE [LARGE SCALE GENOMIC DNA]</scope>
</reference>
<feature type="compositionally biased region" description="Pro residues" evidence="2">
    <location>
        <begin position="176"/>
        <end position="191"/>
    </location>
</feature>
<feature type="region of interest" description="Disordered" evidence="2">
    <location>
        <begin position="266"/>
        <end position="337"/>
    </location>
</feature>
<dbReference type="PANTHER" id="PTHR13037:SF24">
    <property type="entry name" value="POLYCOMB PROTEIN PCL-RELATED"/>
    <property type="match status" value="1"/>
</dbReference>
<feature type="compositionally biased region" description="Low complexity" evidence="2">
    <location>
        <begin position="164"/>
        <end position="175"/>
    </location>
</feature>
<feature type="region of interest" description="Disordered" evidence="2">
    <location>
        <begin position="694"/>
        <end position="717"/>
    </location>
</feature>
<accession>A0ABP1DR42</accession>
<dbReference type="Proteomes" id="UP001497453">
    <property type="component" value="Chromosome 5"/>
</dbReference>
<feature type="region of interest" description="Disordered" evidence="2">
    <location>
        <begin position="534"/>
        <end position="586"/>
    </location>
</feature>
<evidence type="ECO:0000313" key="3">
    <source>
        <dbReference type="EMBL" id="CAL1710260.1"/>
    </source>
</evidence>
<protein>
    <submittedName>
        <fullName evidence="3">Uncharacterized protein</fullName>
    </submittedName>
</protein>
<name>A0ABP1DR42_9APHY</name>
<feature type="region of interest" description="Disordered" evidence="2">
    <location>
        <begin position="164"/>
        <end position="195"/>
    </location>
</feature>
<feature type="region of interest" description="Disordered" evidence="2">
    <location>
        <begin position="489"/>
        <end position="510"/>
    </location>
</feature>
<evidence type="ECO:0000256" key="2">
    <source>
        <dbReference type="SAM" id="MobiDB-lite"/>
    </source>
</evidence>
<organism evidence="3 4">
    <name type="scientific">Somion occarium</name>
    <dbReference type="NCBI Taxonomy" id="3059160"/>
    <lineage>
        <taxon>Eukaryota</taxon>
        <taxon>Fungi</taxon>
        <taxon>Dikarya</taxon>
        <taxon>Basidiomycota</taxon>
        <taxon>Agaricomycotina</taxon>
        <taxon>Agaricomycetes</taxon>
        <taxon>Polyporales</taxon>
        <taxon>Cerrenaceae</taxon>
        <taxon>Somion</taxon>
    </lineage>
</organism>
<feature type="compositionally biased region" description="Low complexity" evidence="2">
    <location>
        <begin position="694"/>
        <end position="714"/>
    </location>
</feature>
<dbReference type="EMBL" id="OZ037948">
    <property type="protein sequence ID" value="CAL1710260.1"/>
    <property type="molecule type" value="Genomic_DNA"/>
</dbReference>
<feature type="region of interest" description="Disordered" evidence="2">
    <location>
        <begin position="131"/>
        <end position="150"/>
    </location>
</feature>
<keyword evidence="1" id="KW-0945">Host-virus interaction</keyword>
<feature type="compositionally biased region" description="Pro residues" evidence="2">
    <location>
        <begin position="320"/>
        <end position="332"/>
    </location>
</feature>
<evidence type="ECO:0000256" key="1">
    <source>
        <dbReference type="ARBA" id="ARBA00022581"/>
    </source>
</evidence>